<evidence type="ECO:0000256" key="6">
    <source>
        <dbReference type="ARBA" id="ARBA00022989"/>
    </source>
</evidence>
<dbReference type="CDD" id="cd06582">
    <property type="entry name" value="TM_PBP1_LivH_like"/>
    <property type="match status" value="1"/>
</dbReference>
<comment type="subcellular location">
    <subcellularLocation>
        <location evidence="1">Cell membrane</location>
        <topology evidence="1">Multi-pass membrane protein</topology>
    </subcellularLocation>
</comment>
<feature type="transmembrane region" description="Helical" evidence="9">
    <location>
        <begin position="261"/>
        <end position="282"/>
    </location>
</feature>
<dbReference type="InterPro" id="IPR001851">
    <property type="entry name" value="ABC_transp_permease"/>
</dbReference>
<feature type="transmembrane region" description="Helical" evidence="9">
    <location>
        <begin position="56"/>
        <end position="83"/>
    </location>
</feature>
<feature type="transmembrane region" description="Helical" evidence="9">
    <location>
        <begin position="405"/>
        <end position="427"/>
    </location>
</feature>
<dbReference type="RefSeq" id="WP_387403013.1">
    <property type="nucleotide sequence ID" value="NZ_JBIAQY010000002.1"/>
</dbReference>
<feature type="transmembrane region" description="Helical" evidence="9">
    <location>
        <begin position="190"/>
        <end position="209"/>
    </location>
</feature>
<keyword evidence="7 9" id="KW-0472">Membrane</keyword>
<feature type="transmembrane region" description="Helical" evidence="9">
    <location>
        <begin position="139"/>
        <end position="158"/>
    </location>
</feature>
<protein>
    <submittedName>
        <fullName evidence="10">ABC transporter permease</fullName>
    </submittedName>
</protein>
<evidence type="ECO:0000256" key="8">
    <source>
        <dbReference type="ARBA" id="ARBA00037998"/>
    </source>
</evidence>
<dbReference type="PANTHER" id="PTHR11795">
    <property type="entry name" value="BRANCHED-CHAIN AMINO ACID TRANSPORT SYSTEM PERMEASE PROTEIN LIVH"/>
    <property type="match status" value="1"/>
</dbReference>
<dbReference type="EMBL" id="JBIAQY010000002">
    <property type="protein sequence ID" value="MFF3567798.1"/>
    <property type="molecule type" value="Genomic_DNA"/>
</dbReference>
<feature type="transmembrane region" description="Helical" evidence="9">
    <location>
        <begin position="454"/>
        <end position="472"/>
    </location>
</feature>
<evidence type="ECO:0000256" key="7">
    <source>
        <dbReference type="ARBA" id="ARBA00023136"/>
    </source>
</evidence>
<evidence type="ECO:0000256" key="1">
    <source>
        <dbReference type="ARBA" id="ARBA00004651"/>
    </source>
</evidence>
<feature type="transmembrane region" description="Helical" evidence="9">
    <location>
        <begin position="95"/>
        <end position="113"/>
    </location>
</feature>
<feature type="transmembrane region" description="Helical" evidence="9">
    <location>
        <begin position="6"/>
        <end position="26"/>
    </location>
</feature>
<evidence type="ECO:0000313" key="10">
    <source>
        <dbReference type="EMBL" id="MFF3567798.1"/>
    </source>
</evidence>
<evidence type="ECO:0000256" key="2">
    <source>
        <dbReference type="ARBA" id="ARBA00022448"/>
    </source>
</evidence>
<feature type="transmembrane region" description="Helical" evidence="9">
    <location>
        <begin position="503"/>
        <end position="522"/>
    </location>
</feature>
<keyword evidence="11" id="KW-1185">Reference proteome</keyword>
<reference evidence="10 11" key="1">
    <citation type="submission" date="2024-10" db="EMBL/GenBank/DDBJ databases">
        <title>The Natural Products Discovery Center: Release of the First 8490 Sequenced Strains for Exploring Actinobacteria Biosynthetic Diversity.</title>
        <authorList>
            <person name="Kalkreuter E."/>
            <person name="Kautsar S.A."/>
            <person name="Yang D."/>
            <person name="Bader C.D."/>
            <person name="Teijaro C.N."/>
            <person name="Fluegel L."/>
            <person name="Davis C.M."/>
            <person name="Simpson J.R."/>
            <person name="Lauterbach L."/>
            <person name="Steele A.D."/>
            <person name="Gui C."/>
            <person name="Meng S."/>
            <person name="Li G."/>
            <person name="Viehrig K."/>
            <person name="Ye F."/>
            <person name="Su P."/>
            <person name="Kiefer A.F."/>
            <person name="Nichols A."/>
            <person name="Cepeda A.J."/>
            <person name="Yan W."/>
            <person name="Fan B."/>
            <person name="Jiang Y."/>
            <person name="Adhikari A."/>
            <person name="Zheng C.-J."/>
            <person name="Schuster L."/>
            <person name="Cowan T.M."/>
            <person name="Smanski M.J."/>
            <person name="Chevrette M.G."/>
            <person name="De Carvalho L.P.S."/>
            <person name="Shen B."/>
        </authorList>
    </citation>
    <scope>NUCLEOTIDE SEQUENCE [LARGE SCALE GENOMIC DNA]</scope>
    <source>
        <strain evidence="10 11">NPDC002593</strain>
    </source>
</reference>
<feature type="transmembrane region" description="Helical" evidence="9">
    <location>
        <begin position="327"/>
        <end position="346"/>
    </location>
</feature>
<keyword evidence="5" id="KW-0029">Amino-acid transport</keyword>
<dbReference type="InterPro" id="IPR043428">
    <property type="entry name" value="LivM-like"/>
</dbReference>
<feature type="transmembrane region" description="Helical" evidence="9">
    <location>
        <begin position="302"/>
        <end position="320"/>
    </location>
</feature>
<comment type="caution">
    <text evidence="10">The sequence shown here is derived from an EMBL/GenBank/DDBJ whole genome shotgun (WGS) entry which is preliminary data.</text>
</comment>
<keyword evidence="3" id="KW-1003">Cell membrane</keyword>
<dbReference type="Proteomes" id="UP001601992">
    <property type="component" value="Unassembled WGS sequence"/>
</dbReference>
<evidence type="ECO:0000256" key="5">
    <source>
        <dbReference type="ARBA" id="ARBA00022970"/>
    </source>
</evidence>
<evidence type="ECO:0000256" key="3">
    <source>
        <dbReference type="ARBA" id="ARBA00022475"/>
    </source>
</evidence>
<name>A0ABW6RUV8_9NOCA</name>
<feature type="transmembrane region" description="Helical" evidence="9">
    <location>
        <begin position="33"/>
        <end position="50"/>
    </location>
</feature>
<feature type="transmembrane region" description="Helical" evidence="9">
    <location>
        <begin position="352"/>
        <end position="368"/>
    </location>
</feature>
<evidence type="ECO:0000256" key="4">
    <source>
        <dbReference type="ARBA" id="ARBA00022692"/>
    </source>
</evidence>
<evidence type="ECO:0000313" key="11">
    <source>
        <dbReference type="Proteomes" id="UP001601992"/>
    </source>
</evidence>
<accession>A0ABW6RUV8</accession>
<keyword evidence="2" id="KW-0813">Transport</keyword>
<feature type="transmembrane region" description="Helical" evidence="9">
    <location>
        <begin position="543"/>
        <end position="566"/>
    </location>
</feature>
<comment type="similarity">
    <text evidence="8">Belongs to the binding-protein-dependent transport system permease family. LivHM subfamily.</text>
</comment>
<gene>
    <name evidence="10" type="ORF">ACFYXQ_08425</name>
</gene>
<dbReference type="CDD" id="cd06581">
    <property type="entry name" value="TM_PBP1_LivM_like"/>
    <property type="match status" value="1"/>
</dbReference>
<proteinExistence type="inferred from homology"/>
<keyword evidence="6 9" id="KW-1133">Transmembrane helix</keyword>
<keyword evidence="4 9" id="KW-0812">Transmembrane</keyword>
<dbReference type="Pfam" id="PF02653">
    <property type="entry name" value="BPD_transp_2"/>
    <property type="match status" value="2"/>
</dbReference>
<dbReference type="InterPro" id="IPR052157">
    <property type="entry name" value="BCAA_transport_permease"/>
</dbReference>
<evidence type="ECO:0000256" key="9">
    <source>
        <dbReference type="SAM" id="Phobius"/>
    </source>
</evidence>
<organism evidence="10 11">
    <name type="scientific">Nocardia jiangxiensis</name>
    <dbReference type="NCBI Taxonomy" id="282685"/>
    <lineage>
        <taxon>Bacteria</taxon>
        <taxon>Bacillati</taxon>
        <taxon>Actinomycetota</taxon>
        <taxon>Actinomycetes</taxon>
        <taxon>Mycobacteriales</taxon>
        <taxon>Nocardiaceae</taxon>
        <taxon>Nocardia</taxon>
    </lineage>
</organism>
<feature type="transmembrane region" description="Helical" evidence="9">
    <location>
        <begin position="375"/>
        <end position="399"/>
    </location>
</feature>
<dbReference type="PANTHER" id="PTHR11795:SF445">
    <property type="entry name" value="AMINO ACID ABC TRANSPORTER PERMEASE PROTEIN"/>
    <property type="match status" value="1"/>
</dbReference>
<sequence>MDLLTYASLGLSTGGAYALVALGLVAAYRGTGVIDFAQGALGMFGAYLFWKSFSQLGIPVGLAIVIGVVVSAAIGVGFFALVGRRLAHAPAVTKILITIGLMLVLEAVVRIVWTNHQQTVTPFVAAGGYEVAGVRVQSIGALLAGVAIVATVALHLLFTRTAFGHITTALRDTDLGAQSIGINPRLWGSLAWGLAGALAAVSAILLLPITQLSPTASTTLLVPALGAALAARFTSFPIALSVGLGTGVLEGLCTGLLDAQIARAVPDVVALVVLLLVARTGMRRGTREVQAVFHVGSGRIRWTWLVAGTAVVLVLIGTTIGTVVDALSLTAIFGLVALGIVVSIGYTGQVNALPLGISGVSMIVFGAVSDGGGSLLLSTLAAVLTAVAGAFVLSGLFVNARIYEVTIGALAVASILQAIVFSVDFFFNGSKGWTVGDTTIFGADIGNIGNPRGFAVVAWLILLLALIAVANLRRSSVGRYVLSVRQDERLPAALGVVPARAKFIGLVISSVLWGVAGALLAVQRGFIAKGDVRMEGFDYADSLALIAFVILAGSGYLVGAVLAGAFAPGGLLSHILSFAPDVNDWLSLFFAANMIWVLATEPDGVVGQFLRLRDGLIRRRPALTILLGGARPAAAPSATEKGDVGVTA</sequence>